<dbReference type="RefSeq" id="WP_104978324.1">
    <property type="nucleotide sequence ID" value="NZ_CP012673.1"/>
</dbReference>
<reference evidence="1 2" key="1">
    <citation type="submission" date="2015-09" db="EMBL/GenBank/DDBJ databases">
        <title>Sorangium comparison.</title>
        <authorList>
            <person name="Zaburannyi N."/>
            <person name="Bunk B."/>
            <person name="Overmann J."/>
            <person name="Mueller R."/>
        </authorList>
    </citation>
    <scope>NUCLEOTIDE SEQUENCE [LARGE SCALE GENOMIC DNA]</scope>
    <source>
        <strain evidence="1 2">So ce26</strain>
    </source>
</reference>
<dbReference type="Proteomes" id="UP000238348">
    <property type="component" value="Chromosome"/>
</dbReference>
<name>A0A2L0EMK5_SORCE</name>
<gene>
    <name evidence="1" type="ORF">SOCE26_019340</name>
</gene>
<sequence>MIHHDSKLDVNQLLETAEEFVRAGDYLEAHARARQVQDELGDGTEESQRVARTLRRYGVLVEAWHAQNAARSAVYVARERRAIGADEHEPTERVTAWSQAAAWLRRRTGPAHRATPPRPAVPG</sequence>
<proteinExistence type="predicted"/>
<dbReference type="AlphaFoldDB" id="A0A2L0EMK5"/>
<protein>
    <submittedName>
        <fullName evidence="1">Uncharacterized protein</fullName>
    </submittedName>
</protein>
<dbReference type="EMBL" id="CP012673">
    <property type="protein sequence ID" value="AUX40533.1"/>
    <property type="molecule type" value="Genomic_DNA"/>
</dbReference>
<accession>A0A2L0EMK5</accession>
<organism evidence="1 2">
    <name type="scientific">Sorangium cellulosum</name>
    <name type="common">Polyangium cellulosum</name>
    <dbReference type="NCBI Taxonomy" id="56"/>
    <lineage>
        <taxon>Bacteria</taxon>
        <taxon>Pseudomonadati</taxon>
        <taxon>Myxococcota</taxon>
        <taxon>Polyangia</taxon>
        <taxon>Polyangiales</taxon>
        <taxon>Polyangiaceae</taxon>
        <taxon>Sorangium</taxon>
    </lineage>
</organism>
<evidence type="ECO:0000313" key="2">
    <source>
        <dbReference type="Proteomes" id="UP000238348"/>
    </source>
</evidence>
<evidence type="ECO:0000313" key="1">
    <source>
        <dbReference type="EMBL" id="AUX40533.1"/>
    </source>
</evidence>